<organism evidence="15 16">
    <name type="scientific">Devosia sediminis</name>
    <dbReference type="NCBI Taxonomy" id="2798801"/>
    <lineage>
        <taxon>Bacteria</taxon>
        <taxon>Pseudomonadati</taxon>
        <taxon>Pseudomonadota</taxon>
        <taxon>Alphaproteobacteria</taxon>
        <taxon>Hyphomicrobiales</taxon>
        <taxon>Devosiaceae</taxon>
        <taxon>Devosia</taxon>
    </lineage>
</organism>
<evidence type="ECO:0000256" key="6">
    <source>
        <dbReference type="ARBA" id="ARBA00022606"/>
    </source>
</evidence>
<dbReference type="GO" id="GO:0009881">
    <property type="term" value="F:photoreceptor activity"/>
    <property type="evidence" value="ECO:0007669"/>
    <property type="project" value="UniProtKB-KW"/>
</dbReference>
<dbReference type="EMBL" id="JAEKMH010000005">
    <property type="protein sequence ID" value="MBJ3786719.1"/>
    <property type="molecule type" value="Genomic_DNA"/>
</dbReference>
<dbReference type="InterPro" id="IPR036890">
    <property type="entry name" value="HATPase_C_sf"/>
</dbReference>
<protein>
    <recommendedName>
        <fullName evidence="3">histidine kinase</fullName>
        <ecNumber evidence="3">2.7.13.3</ecNumber>
    </recommendedName>
</protein>
<evidence type="ECO:0000259" key="13">
    <source>
        <dbReference type="PROSITE" id="PS50046"/>
    </source>
</evidence>
<dbReference type="Gene3D" id="3.30.565.10">
    <property type="entry name" value="Histidine kinase-like ATPase, C-terminal domain"/>
    <property type="match status" value="1"/>
</dbReference>
<evidence type="ECO:0000256" key="10">
    <source>
        <dbReference type="ARBA" id="ARBA00022840"/>
    </source>
</evidence>
<reference evidence="15" key="1">
    <citation type="submission" date="2020-12" db="EMBL/GenBank/DDBJ databases">
        <title>Devosia sp. MSA67 isolated from Mo River.</title>
        <authorList>
            <person name="Ma F."/>
            <person name="Zi Z."/>
        </authorList>
    </citation>
    <scope>NUCLEOTIDE SEQUENCE</scope>
    <source>
        <strain evidence="15">MSA67</strain>
    </source>
</reference>
<keyword evidence="7" id="KW-0808">Transferase</keyword>
<keyword evidence="8" id="KW-0547">Nucleotide-binding</keyword>
<sequence>MDDFSAALTSCDREPIHIPGAIQPFGVMLIVDDQDVVVGEAGSPVAVLGESLERLIGKPGSAIAPGLPASGILVVGEVSFNGGIKDCVAYRSGAHLVVELTDKTPGEMLDAAFLAQIETLGGWLEQSTNLEDLSTQAAKVFQELTGYSRVMVYRFIDGDAGVVLGESISDDSSSFLNHHFPASDIPKQARALYVRNKVRVIADVHYTPAPVRSASTDLSEIDMSDSTVRSVSPVHLQYLKNMGVGASASMSIVNDNMLWGLIACHHHEPRPMSLTTRLACQAVASALARQVKARDDRQLFRERIRLRGQEDVVVARLGSDERLVDFFAGSGNELAGLLQADGFAAVQGKDLFCIGKCPAEAQVRAVAEFVREPGAIRPIVTSSLGGMLPEAKVYADVASGLLAVTMSTEVPTILMWFRAEQLQVVKWAGNPHKDVAHSPDAQLQPRTSFEAWSESVKGRSSEWTHAEVESAQRIVRLMLEARNNRRMRQLNRELTTSLRENQILVEQKDYLLKEVNHRVQNSLSLVAAFLRMQGRTAGPEAREQLEAAEQRLMAVGLVHRRLYQDDSVRVVDLSRYLTELVAELQTSLDDGWSDTLETDLAPVLISTDRAVRVGLVVNELITNATKYAYDGRPGPLHIRLDQFRDSLRLVVSDRGKGPAAETQGTGFGSRMLASLVQTLSGTIEREDNRPGLKVSLTAPVMEPMPVTPDPD</sequence>
<dbReference type="SMART" id="SM00387">
    <property type="entry name" value="HATPase_c"/>
    <property type="match status" value="1"/>
</dbReference>
<dbReference type="GO" id="GO:0004673">
    <property type="term" value="F:protein histidine kinase activity"/>
    <property type="evidence" value="ECO:0007669"/>
    <property type="project" value="UniProtKB-EC"/>
</dbReference>
<evidence type="ECO:0000256" key="11">
    <source>
        <dbReference type="ARBA" id="ARBA00022991"/>
    </source>
</evidence>
<dbReference type="Gene3D" id="3.30.450.40">
    <property type="match status" value="1"/>
</dbReference>
<keyword evidence="16" id="KW-1185">Reference proteome</keyword>
<gene>
    <name evidence="15" type="ORF">JEQ47_18485</name>
</gene>
<dbReference type="AlphaFoldDB" id="A0A934J2Z0"/>
<dbReference type="Pfam" id="PF07568">
    <property type="entry name" value="HisKA_2"/>
    <property type="match status" value="1"/>
</dbReference>
<dbReference type="GO" id="GO:0005524">
    <property type="term" value="F:ATP binding"/>
    <property type="evidence" value="ECO:0007669"/>
    <property type="project" value="UniProtKB-KW"/>
</dbReference>
<comment type="caution">
    <text evidence="15">The sequence shown here is derived from an EMBL/GenBank/DDBJ whole genome shotgun (WGS) entry which is preliminary data.</text>
</comment>
<dbReference type="InterPro" id="IPR001294">
    <property type="entry name" value="Phytochrome"/>
</dbReference>
<evidence type="ECO:0000256" key="4">
    <source>
        <dbReference type="ARBA" id="ARBA00022543"/>
    </source>
</evidence>
<evidence type="ECO:0000256" key="9">
    <source>
        <dbReference type="ARBA" id="ARBA00022777"/>
    </source>
</evidence>
<dbReference type="PROSITE" id="PS50109">
    <property type="entry name" value="HIS_KIN"/>
    <property type="match status" value="1"/>
</dbReference>
<dbReference type="RefSeq" id="WP_198877921.1">
    <property type="nucleotide sequence ID" value="NZ_JAEKMH010000005.1"/>
</dbReference>
<comment type="similarity">
    <text evidence="2">In the N-terminal section; belongs to the phytochrome family.</text>
</comment>
<keyword evidence="10" id="KW-0067">ATP-binding</keyword>
<dbReference type="SUPFAM" id="SSF55781">
    <property type="entry name" value="GAF domain-like"/>
    <property type="match status" value="2"/>
</dbReference>
<keyword evidence="4" id="KW-0600">Photoreceptor protein</keyword>
<feature type="domain" description="Phytochrome chromophore attachment site" evidence="13">
    <location>
        <begin position="129"/>
        <end position="285"/>
    </location>
</feature>
<dbReference type="SUPFAM" id="SSF55785">
    <property type="entry name" value="PYP-like sensor domain (PAS domain)"/>
    <property type="match status" value="1"/>
</dbReference>
<evidence type="ECO:0000256" key="7">
    <source>
        <dbReference type="ARBA" id="ARBA00022679"/>
    </source>
</evidence>
<keyword evidence="5" id="KW-0597">Phosphoprotein</keyword>
<keyword evidence="11" id="KW-0157">Chromophore</keyword>
<evidence type="ECO:0000256" key="12">
    <source>
        <dbReference type="ARBA" id="ARBA00023170"/>
    </source>
</evidence>
<dbReference type="InterPro" id="IPR011495">
    <property type="entry name" value="Sig_transdc_His_kin_sub2_dim/P"/>
</dbReference>
<dbReference type="Pfam" id="PF13581">
    <property type="entry name" value="HATPase_c_2"/>
    <property type="match status" value="1"/>
</dbReference>
<dbReference type="PRINTS" id="PR01033">
    <property type="entry name" value="PHYTOCHROME"/>
</dbReference>
<dbReference type="Pfam" id="PF00360">
    <property type="entry name" value="PHY"/>
    <property type="match status" value="1"/>
</dbReference>
<dbReference type="Pfam" id="PF08446">
    <property type="entry name" value="PAS_2"/>
    <property type="match status" value="1"/>
</dbReference>
<dbReference type="Pfam" id="PF01590">
    <property type="entry name" value="GAF"/>
    <property type="match status" value="1"/>
</dbReference>
<keyword evidence="9" id="KW-0418">Kinase</keyword>
<dbReference type="InterPro" id="IPR003018">
    <property type="entry name" value="GAF"/>
</dbReference>
<dbReference type="Gene3D" id="3.30.450.270">
    <property type="match status" value="1"/>
</dbReference>
<dbReference type="InterPro" id="IPR043150">
    <property type="entry name" value="Phytochrome_PHY_sf"/>
</dbReference>
<proteinExistence type="inferred from homology"/>
<dbReference type="InterPro" id="IPR016132">
    <property type="entry name" value="Phyto_chromo_attachment"/>
</dbReference>
<evidence type="ECO:0000259" key="14">
    <source>
        <dbReference type="PROSITE" id="PS50109"/>
    </source>
</evidence>
<dbReference type="InterPro" id="IPR035965">
    <property type="entry name" value="PAS-like_dom_sf"/>
</dbReference>
<dbReference type="InterPro" id="IPR029016">
    <property type="entry name" value="GAF-like_dom_sf"/>
</dbReference>
<dbReference type="InterPro" id="IPR013515">
    <property type="entry name" value="Phytochrome_cen-reg"/>
</dbReference>
<dbReference type="Proteomes" id="UP000602124">
    <property type="component" value="Unassembled WGS sequence"/>
</dbReference>
<dbReference type="GO" id="GO:0006355">
    <property type="term" value="P:regulation of DNA-templated transcription"/>
    <property type="evidence" value="ECO:0007669"/>
    <property type="project" value="InterPro"/>
</dbReference>
<dbReference type="SMART" id="SM00065">
    <property type="entry name" value="GAF"/>
    <property type="match status" value="1"/>
</dbReference>
<name>A0A934J2Z0_9HYPH</name>
<keyword evidence="6" id="KW-0716">Sensory transduction</keyword>
<evidence type="ECO:0000313" key="15">
    <source>
        <dbReference type="EMBL" id="MBJ3786719.1"/>
    </source>
</evidence>
<keyword evidence="12" id="KW-0675">Receptor</keyword>
<evidence type="ECO:0000256" key="1">
    <source>
        <dbReference type="ARBA" id="ARBA00000085"/>
    </source>
</evidence>
<evidence type="ECO:0000256" key="3">
    <source>
        <dbReference type="ARBA" id="ARBA00012438"/>
    </source>
</evidence>
<comment type="catalytic activity">
    <reaction evidence="1">
        <text>ATP + protein L-histidine = ADP + protein N-phospho-L-histidine.</text>
        <dbReference type="EC" id="2.7.13.3"/>
    </reaction>
</comment>
<evidence type="ECO:0000256" key="5">
    <source>
        <dbReference type="ARBA" id="ARBA00022553"/>
    </source>
</evidence>
<evidence type="ECO:0000256" key="8">
    <source>
        <dbReference type="ARBA" id="ARBA00022741"/>
    </source>
</evidence>
<evidence type="ECO:0000313" key="16">
    <source>
        <dbReference type="Proteomes" id="UP000602124"/>
    </source>
</evidence>
<dbReference type="InterPro" id="IPR005467">
    <property type="entry name" value="His_kinase_dom"/>
</dbReference>
<accession>A0A934J2Z0</accession>
<dbReference type="SUPFAM" id="SSF55874">
    <property type="entry name" value="ATPase domain of HSP90 chaperone/DNA topoisomerase II/histidine kinase"/>
    <property type="match status" value="1"/>
</dbReference>
<dbReference type="InterPro" id="IPR013654">
    <property type="entry name" value="PAS_2"/>
</dbReference>
<dbReference type="EC" id="2.7.13.3" evidence="3"/>
<dbReference type="PROSITE" id="PS50046">
    <property type="entry name" value="PHYTOCHROME_2"/>
    <property type="match status" value="1"/>
</dbReference>
<dbReference type="PANTHER" id="PTHR41523:SF8">
    <property type="entry name" value="ETHYLENE RESPONSE SENSOR PROTEIN"/>
    <property type="match status" value="1"/>
</dbReference>
<dbReference type="PANTHER" id="PTHR41523">
    <property type="entry name" value="TWO-COMPONENT SYSTEM SENSOR PROTEIN"/>
    <property type="match status" value="1"/>
</dbReference>
<feature type="domain" description="Histidine kinase" evidence="14">
    <location>
        <begin position="514"/>
        <end position="702"/>
    </location>
</feature>
<dbReference type="GO" id="GO:0009584">
    <property type="term" value="P:detection of visible light"/>
    <property type="evidence" value="ECO:0007669"/>
    <property type="project" value="InterPro"/>
</dbReference>
<dbReference type="Gene3D" id="3.30.450.20">
    <property type="entry name" value="PAS domain"/>
    <property type="match status" value="1"/>
</dbReference>
<evidence type="ECO:0000256" key="2">
    <source>
        <dbReference type="ARBA" id="ARBA00006402"/>
    </source>
</evidence>
<dbReference type="InterPro" id="IPR003594">
    <property type="entry name" value="HATPase_dom"/>
</dbReference>